<protein>
    <recommendedName>
        <fullName evidence="4">Hemopexin</fullName>
    </recommendedName>
</protein>
<organism evidence="2 3">
    <name type="scientific">Laetiporus sulphureus 93-53</name>
    <dbReference type="NCBI Taxonomy" id="1314785"/>
    <lineage>
        <taxon>Eukaryota</taxon>
        <taxon>Fungi</taxon>
        <taxon>Dikarya</taxon>
        <taxon>Basidiomycota</taxon>
        <taxon>Agaricomycotina</taxon>
        <taxon>Agaricomycetes</taxon>
        <taxon>Polyporales</taxon>
        <taxon>Laetiporus</taxon>
    </lineage>
</organism>
<evidence type="ECO:0008006" key="4">
    <source>
        <dbReference type="Google" id="ProtNLM"/>
    </source>
</evidence>
<evidence type="ECO:0000313" key="2">
    <source>
        <dbReference type="EMBL" id="KZT00675.1"/>
    </source>
</evidence>
<name>A0A165BBG2_9APHY</name>
<dbReference type="Pfam" id="PF00045">
    <property type="entry name" value="Hemopexin"/>
    <property type="match status" value="1"/>
</dbReference>
<keyword evidence="3" id="KW-1185">Reference proteome</keyword>
<dbReference type="AlphaFoldDB" id="A0A165BBG2"/>
<dbReference type="Proteomes" id="UP000076871">
    <property type="component" value="Unassembled WGS sequence"/>
</dbReference>
<dbReference type="InterPro" id="IPR018487">
    <property type="entry name" value="Hemopexin-like_repeat"/>
</dbReference>
<dbReference type="InParanoid" id="A0A165BBG2"/>
<reference evidence="2 3" key="1">
    <citation type="journal article" date="2016" name="Mol. Biol. Evol.">
        <title>Comparative Genomics of Early-Diverging Mushroom-Forming Fungi Provides Insights into the Origins of Lignocellulose Decay Capabilities.</title>
        <authorList>
            <person name="Nagy L.G."/>
            <person name="Riley R."/>
            <person name="Tritt A."/>
            <person name="Adam C."/>
            <person name="Daum C."/>
            <person name="Floudas D."/>
            <person name="Sun H."/>
            <person name="Yadav J.S."/>
            <person name="Pangilinan J."/>
            <person name="Larsson K.H."/>
            <person name="Matsuura K."/>
            <person name="Barry K."/>
            <person name="Labutti K."/>
            <person name="Kuo R."/>
            <person name="Ohm R.A."/>
            <person name="Bhattacharya S.S."/>
            <person name="Shirouzu T."/>
            <person name="Yoshinaga Y."/>
            <person name="Martin F.M."/>
            <person name="Grigoriev I.V."/>
            <person name="Hibbett D.S."/>
        </authorList>
    </citation>
    <scope>NUCLEOTIDE SEQUENCE [LARGE SCALE GENOMIC DNA]</scope>
    <source>
        <strain evidence="2 3">93-53</strain>
    </source>
</reference>
<dbReference type="STRING" id="1314785.A0A165BBG2"/>
<evidence type="ECO:0000313" key="3">
    <source>
        <dbReference type="Proteomes" id="UP000076871"/>
    </source>
</evidence>
<dbReference type="InterPro" id="IPR036375">
    <property type="entry name" value="Hemopexin-like_dom_sf"/>
</dbReference>
<accession>A0A165BBG2</accession>
<feature type="repeat" description="Hemopexin" evidence="1">
    <location>
        <begin position="97"/>
        <end position="150"/>
    </location>
</feature>
<dbReference type="EMBL" id="KV427680">
    <property type="protein sequence ID" value="KZT00675.1"/>
    <property type="molecule type" value="Genomic_DNA"/>
</dbReference>
<dbReference type="SMART" id="SM00120">
    <property type="entry name" value="HX"/>
    <property type="match status" value="3"/>
</dbReference>
<gene>
    <name evidence="2" type="ORF">LAESUDRAFT_816417</name>
</gene>
<sequence>MNLNTIVHDGFRHEAVEDTDLMHGDGEEVEDDIFDVDPVPRVSVASILQPSDPKHAYFFCANRYVLINVAPASTFDSIISGPRAIVEGWPYLINSGFGSVDSVLAIPGKPGQMYFFCGKRYVRIYIESVETTSGHVVEGPADIAARWPSLRRAGFETIDAILSNPAKNEEAYFFSGEQYALIDIESNTNADSIVNGPKAIRDDWPSLSQAGFKTVDTALPNPANFDEAYFFSGEQYVLINVRHGITRDYVVNGPNPIRDDWPSLHQAGFW</sequence>
<evidence type="ECO:0000256" key="1">
    <source>
        <dbReference type="PROSITE-ProRule" id="PRU01011"/>
    </source>
</evidence>
<dbReference type="RefSeq" id="XP_040758415.1">
    <property type="nucleotide sequence ID" value="XM_040914771.1"/>
</dbReference>
<dbReference type="SUPFAM" id="SSF50923">
    <property type="entry name" value="Hemopexin-like domain"/>
    <property type="match status" value="1"/>
</dbReference>
<dbReference type="GeneID" id="63831798"/>
<dbReference type="Gene3D" id="2.110.10.10">
    <property type="entry name" value="Hemopexin-like domain"/>
    <property type="match status" value="1"/>
</dbReference>
<dbReference type="OrthoDB" id="6845681at2759"/>
<feature type="repeat" description="Hemopexin" evidence="1">
    <location>
        <begin position="212"/>
        <end position="264"/>
    </location>
</feature>
<feature type="repeat" description="Hemopexin" evidence="1">
    <location>
        <begin position="155"/>
        <end position="207"/>
    </location>
</feature>
<dbReference type="PROSITE" id="PS51642">
    <property type="entry name" value="HEMOPEXIN_2"/>
    <property type="match status" value="3"/>
</dbReference>
<proteinExistence type="predicted"/>